<evidence type="ECO:0000256" key="1">
    <source>
        <dbReference type="SAM" id="Coils"/>
    </source>
</evidence>
<feature type="coiled-coil region" evidence="1">
    <location>
        <begin position="6"/>
        <end position="44"/>
    </location>
</feature>
<gene>
    <name evidence="2" type="ORF">BE221DRAFT_76216</name>
</gene>
<dbReference type="EMBL" id="KZ155785">
    <property type="protein sequence ID" value="OUS45960.1"/>
    <property type="molecule type" value="Genomic_DNA"/>
</dbReference>
<reference evidence="2" key="1">
    <citation type="submission" date="2017-04" db="EMBL/GenBank/DDBJ databases">
        <title>Population genomics of picophytoplankton unveils novel chromosome hypervariability.</title>
        <authorList>
            <consortium name="DOE Joint Genome Institute"/>
            <person name="Blanc-Mathieu R."/>
            <person name="Krasovec M."/>
            <person name="Hebrard M."/>
            <person name="Yau S."/>
            <person name="Desgranges E."/>
            <person name="Martin J."/>
            <person name="Schackwitz W."/>
            <person name="Kuo A."/>
            <person name="Salin G."/>
            <person name="Donnadieu C."/>
            <person name="Desdevises Y."/>
            <person name="Sanchez-Ferandin S."/>
            <person name="Moreau H."/>
            <person name="Rivals E."/>
            <person name="Grigoriev I.V."/>
            <person name="Grimsley N."/>
            <person name="Eyre-Walker A."/>
            <person name="Piganeau G."/>
        </authorList>
    </citation>
    <scope>NUCLEOTIDE SEQUENCE [LARGE SCALE GENOMIC DNA]</scope>
    <source>
        <strain evidence="2">RCC 1115</strain>
    </source>
</reference>
<name>A0A1Y5I8Q0_OSTTA</name>
<keyword evidence="1" id="KW-0175">Coiled coil</keyword>
<dbReference type="RefSeq" id="XP_003082986.2">
    <property type="nucleotide sequence ID" value="XM_003082938.2"/>
</dbReference>
<organism evidence="2">
    <name type="scientific">Ostreococcus tauri</name>
    <name type="common">Marine green alga</name>
    <dbReference type="NCBI Taxonomy" id="70448"/>
    <lineage>
        <taxon>Eukaryota</taxon>
        <taxon>Viridiplantae</taxon>
        <taxon>Chlorophyta</taxon>
        <taxon>Mamiellophyceae</taxon>
        <taxon>Mamiellales</taxon>
        <taxon>Bathycoccaceae</taxon>
        <taxon>Ostreococcus</taxon>
    </lineage>
</organism>
<feature type="coiled-coil region" evidence="1">
    <location>
        <begin position="77"/>
        <end position="250"/>
    </location>
</feature>
<accession>A0A1Y5I8Q0</accession>
<protein>
    <submittedName>
        <fullName evidence="2">Myosin class II heavy chain</fullName>
    </submittedName>
</protein>
<dbReference type="KEGG" id="ota:OT_ostta14g01640"/>
<dbReference type="OMA" id="RCTRMER"/>
<proteinExistence type="predicted"/>
<dbReference type="Proteomes" id="UP000195557">
    <property type="component" value="Unassembled WGS sequence"/>
</dbReference>
<evidence type="ECO:0000313" key="2">
    <source>
        <dbReference type="EMBL" id="OUS45960.1"/>
    </source>
</evidence>
<sequence>MARAELETQSKRVNELEVALETIKNELEQERANSAAEKRAHQKAMVLVHAEIATAKEDAKAASTAKAFAAAKSLEDIEALEYEKNAAVRAKKELEFERNALERRLYEREADIARMASSREVTESVARDLELERSAHIKEIERYKAQLDAADAQLDALLMSHRNEKAEFNRELERQTKLRFETERSLESELEVAHAEADDLRQQFQNLVAETTALHSALKKSANEQKNTQINIALAEAAQAKCDLRAVTEELHDVRLVLDSHVNELIACKLAVAETQHAELKLRRELHRSREKALSYAERCTRMERLYTRMERLYAEQICSTNAVDAAAEVLS</sequence>
<dbReference type="AlphaFoldDB" id="A0A1Y5I8Q0"/>
<dbReference type="OrthoDB" id="10546871at2759"/>